<evidence type="ECO:0000313" key="3">
    <source>
        <dbReference type="Proteomes" id="UP000238274"/>
    </source>
</evidence>
<sequence length="740" mass="83004">MGRETPEPITETTSSSKTLNPTTPIPNPSTSGNPETNQNSPKPNTAKSKLNPEGRITRAAAKQQEKTPTTSKSGDPIDPSQIAVQDIAAALGNKTRDEPSVEEVQEPTDQIELPENEEVRARRAKYTLDKAFKAQEDGDEHTATIFFDIHHSLLPPTQASKNLDRPRPTVQTTIEPFISKEGPGAIMPMKRRPTDGKPTEVRNLRFKRGTSNDHSDGGFAPYFHKNILELKGPIPLTIFNRAWQARALLWHSANHSSSAAEKAENSLRYYGLAVPDKYAQSHSEWTLNYGVFHVTMKISYKYETLTKWILLHKANCDQMLSKDGFMVALRYDIKMRTNAWQFKPMINGVEYVSDFSEVRQDTYEEAYSEARANRELIFKTVNLYAIGGPREKWEAAPGTPPVRTTAITQTPKVTAQLTPTNQSLSLLPTKPNPGKQQPNSNPGYQGSNYNPNFRNRSGRGQGGGRHEYYLPFPISTISVATQICATRQFPYAPFVVVSPSQNPEPTPFNDHNHVPTVTPELLSGNPKEPLPGTNPTHNEVKLPTEQPELIWPEEVSCEMGIEQWKAALRKNDLLPEFNDVIEGFTHGFHQGIPKHNLGKAHPYFTPPNHKSALLAREKIEETITKELVAKRMYGPYSKDQVLQRFGFFRTNPLGATVNNDGTVRPINDLSFPHEGDIPSVNSFVDKDDYQTSWDHFDKVSIFFRQQTQPLLLAIFDWGLDKRTPPPHAQPPSRPSIRTGG</sequence>
<feature type="compositionally biased region" description="Polar residues" evidence="1">
    <location>
        <begin position="434"/>
        <end position="453"/>
    </location>
</feature>
<dbReference type="EMBL" id="PKSM01000209">
    <property type="protein sequence ID" value="POW02758.1"/>
    <property type="molecule type" value="Genomic_DNA"/>
</dbReference>
<feature type="compositionally biased region" description="Basic and acidic residues" evidence="1">
    <location>
        <begin position="192"/>
        <end position="201"/>
    </location>
</feature>
<proteinExistence type="predicted"/>
<dbReference type="VEuPathDB" id="FungiDB:PSHT_11977"/>
<keyword evidence="3" id="KW-1185">Reference proteome</keyword>
<feature type="region of interest" description="Disordered" evidence="1">
    <location>
        <begin position="180"/>
        <end position="201"/>
    </location>
</feature>
<comment type="caution">
    <text evidence="2">The sequence shown here is derived from an EMBL/GenBank/DDBJ whole genome shotgun (WGS) entry which is preliminary data.</text>
</comment>
<feature type="compositionally biased region" description="Polar residues" evidence="1">
    <location>
        <begin position="405"/>
        <end position="426"/>
    </location>
</feature>
<evidence type="ECO:0000256" key="1">
    <source>
        <dbReference type="SAM" id="MobiDB-lite"/>
    </source>
</evidence>
<feature type="compositionally biased region" description="Low complexity" evidence="1">
    <location>
        <begin position="7"/>
        <end position="34"/>
    </location>
</feature>
<reference evidence="2 3" key="1">
    <citation type="submission" date="2017-12" db="EMBL/GenBank/DDBJ databases">
        <title>Gene loss provides genomic basis for host adaptation in cereal stripe rust fungi.</title>
        <authorList>
            <person name="Xia C."/>
        </authorList>
    </citation>
    <scope>NUCLEOTIDE SEQUENCE [LARGE SCALE GENOMIC DNA]</scope>
    <source>
        <strain evidence="2 3">93TX-2</strain>
    </source>
</reference>
<reference evidence="3" key="3">
    <citation type="journal article" date="2018" name="Mol. Plant Microbe Interact.">
        <title>Genome sequence resources for the wheat stripe rust pathogen (Puccinia striiformis f. sp. tritici) and the barley stripe rust pathogen (Puccinia striiformis f. sp. hordei).</title>
        <authorList>
            <person name="Xia C."/>
            <person name="Wang M."/>
            <person name="Yin C."/>
            <person name="Cornejo O.E."/>
            <person name="Hulbert S.H."/>
            <person name="Chen X."/>
        </authorList>
    </citation>
    <scope>NUCLEOTIDE SEQUENCE [LARGE SCALE GENOMIC DNA]</scope>
    <source>
        <strain evidence="3">93TX-2</strain>
    </source>
</reference>
<dbReference type="Proteomes" id="UP000238274">
    <property type="component" value="Unassembled WGS sequence"/>
</dbReference>
<gene>
    <name evidence="2" type="ORF">PSHT_11977</name>
</gene>
<feature type="region of interest" description="Disordered" evidence="1">
    <location>
        <begin position="94"/>
        <end position="116"/>
    </location>
</feature>
<organism evidence="2 3">
    <name type="scientific">Puccinia striiformis</name>
    <dbReference type="NCBI Taxonomy" id="27350"/>
    <lineage>
        <taxon>Eukaryota</taxon>
        <taxon>Fungi</taxon>
        <taxon>Dikarya</taxon>
        <taxon>Basidiomycota</taxon>
        <taxon>Pucciniomycotina</taxon>
        <taxon>Pucciniomycetes</taxon>
        <taxon>Pucciniales</taxon>
        <taxon>Pucciniaceae</taxon>
        <taxon>Puccinia</taxon>
    </lineage>
</organism>
<name>A0A2S4UZQ5_9BASI</name>
<dbReference type="VEuPathDB" id="FungiDB:PSTT_00515"/>
<accession>A0A2S4UZQ5</accession>
<feature type="region of interest" description="Disordered" evidence="1">
    <location>
        <begin position="1"/>
        <end position="80"/>
    </location>
</feature>
<feature type="region of interest" description="Disordered" evidence="1">
    <location>
        <begin position="394"/>
        <end position="464"/>
    </location>
</feature>
<dbReference type="VEuPathDB" id="FungiDB:PSTT_01018"/>
<evidence type="ECO:0000313" key="2">
    <source>
        <dbReference type="EMBL" id="POW02758.1"/>
    </source>
</evidence>
<protein>
    <submittedName>
        <fullName evidence="2">Uncharacterized protein</fullName>
    </submittedName>
</protein>
<dbReference type="AlphaFoldDB" id="A0A2S4UZQ5"/>
<dbReference type="OrthoDB" id="6104769at2759"/>
<feature type="compositionally biased region" description="Polar residues" evidence="1">
    <location>
        <begin position="35"/>
        <end position="48"/>
    </location>
</feature>
<reference evidence="3" key="2">
    <citation type="journal article" date="2018" name="BMC Genomics">
        <title>Genomic insights into host adaptation between the wheat stripe rust pathogen (Puccinia striiformis f. sp. tritici) and the barley stripe rust pathogen (Puccinia striiformis f. sp. hordei).</title>
        <authorList>
            <person name="Xia C."/>
            <person name="Wang M."/>
            <person name="Yin C."/>
            <person name="Cornejo O.E."/>
            <person name="Hulbert S.H."/>
            <person name="Chen X."/>
        </authorList>
    </citation>
    <scope>NUCLEOTIDE SEQUENCE [LARGE SCALE GENOMIC DNA]</scope>
    <source>
        <strain evidence="3">93TX-2</strain>
    </source>
</reference>